<evidence type="ECO:0000256" key="7">
    <source>
        <dbReference type="ARBA" id="ARBA00023128"/>
    </source>
</evidence>
<dbReference type="InterPro" id="IPR006808">
    <property type="entry name" value="ATP_synth_F0_gsu_mt"/>
</dbReference>
<evidence type="ECO:0000256" key="8">
    <source>
        <dbReference type="ARBA" id="ARBA00023136"/>
    </source>
</evidence>
<keyword evidence="6" id="KW-0406">Ion transport</keyword>
<dbReference type="GO" id="GO:0031966">
    <property type="term" value="C:mitochondrial membrane"/>
    <property type="evidence" value="ECO:0007669"/>
    <property type="project" value="UniProtKB-SubCell"/>
</dbReference>
<keyword evidence="4" id="KW-0138">CF(0)</keyword>
<gene>
    <name evidence="10" type="primary">ATP20</name>
    <name evidence="10" type="ORF">MPDQ_005570</name>
</gene>
<keyword evidence="9" id="KW-0066">ATP synthesis</keyword>
<dbReference type="AlphaFoldDB" id="A0A507R542"/>
<keyword evidence="3" id="KW-0813">Transport</keyword>
<dbReference type="GO" id="GO:0015986">
    <property type="term" value="P:proton motive force-driven ATP synthesis"/>
    <property type="evidence" value="ECO:0007669"/>
    <property type="project" value="InterPro"/>
</dbReference>
<evidence type="ECO:0000256" key="3">
    <source>
        <dbReference type="ARBA" id="ARBA00022448"/>
    </source>
</evidence>
<comment type="similarity">
    <text evidence="2">Belongs to the ATPase g subunit family.</text>
</comment>
<evidence type="ECO:0000313" key="11">
    <source>
        <dbReference type="Proteomes" id="UP000319663"/>
    </source>
</evidence>
<dbReference type="GO" id="GO:0045259">
    <property type="term" value="C:proton-transporting ATP synthase complex"/>
    <property type="evidence" value="ECO:0007669"/>
    <property type="project" value="UniProtKB-KW"/>
</dbReference>
<sequence length="192" mass="20589">MPVTASRAVLRQSQFLTRRTAIRHASTGPEASKAKEAASSAVSKASEGLSRVTASAGPILSNATQALRKVGGRTGKVISFVDSLIPPTVYYSKVAFELAKLVFRGQNMYPPNLATFQSYFQPLINAARNPATIKNLNLPSTQGIVARVRNANKKEIAFAGVTAAEVIGFFTVGEIIGRMNFIGYKGEAHHDH</sequence>
<dbReference type="OrthoDB" id="437at2759"/>
<reference evidence="10 11" key="1">
    <citation type="submission" date="2019-06" db="EMBL/GenBank/DDBJ databases">
        <title>Wine fermentation using esterase from Monascus purpureus.</title>
        <authorList>
            <person name="Geng C."/>
            <person name="Zhang Y."/>
        </authorList>
    </citation>
    <scope>NUCLEOTIDE SEQUENCE [LARGE SCALE GENOMIC DNA]</scope>
    <source>
        <strain evidence="10">HQ1</strain>
    </source>
</reference>
<evidence type="ECO:0000256" key="6">
    <source>
        <dbReference type="ARBA" id="ARBA00023065"/>
    </source>
</evidence>
<keyword evidence="11" id="KW-1185">Reference proteome</keyword>
<comment type="caution">
    <text evidence="10">The sequence shown here is derived from an EMBL/GenBank/DDBJ whole genome shotgun (WGS) entry which is preliminary data.</text>
</comment>
<keyword evidence="7" id="KW-0496">Mitochondrion</keyword>
<evidence type="ECO:0000256" key="9">
    <source>
        <dbReference type="ARBA" id="ARBA00023310"/>
    </source>
</evidence>
<name>A0A507R542_MONPU</name>
<dbReference type="GO" id="GO:0015078">
    <property type="term" value="F:proton transmembrane transporter activity"/>
    <property type="evidence" value="ECO:0007669"/>
    <property type="project" value="InterPro"/>
</dbReference>
<evidence type="ECO:0000256" key="5">
    <source>
        <dbReference type="ARBA" id="ARBA00022781"/>
    </source>
</evidence>
<protein>
    <submittedName>
        <fullName evidence="10">ATP synthase subunit G atp20</fullName>
    </submittedName>
</protein>
<dbReference type="EMBL" id="VIFY01000004">
    <property type="protein sequence ID" value="TQB77084.1"/>
    <property type="molecule type" value="Genomic_DNA"/>
</dbReference>
<evidence type="ECO:0000313" key="10">
    <source>
        <dbReference type="EMBL" id="TQB77084.1"/>
    </source>
</evidence>
<dbReference type="STRING" id="5098.A0A507R542"/>
<dbReference type="Proteomes" id="UP000319663">
    <property type="component" value="Unassembled WGS sequence"/>
</dbReference>
<accession>A0A507R542</accession>
<evidence type="ECO:0000256" key="4">
    <source>
        <dbReference type="ARBA" id="ARBA00022547"/>
    </source>
</evidence>
<comment type="subcellular location">
    <subcellularLocation>
        <location evidence="1">Mitochondrion membrane</location>
    </subcellularLocation>
</comment>
<keyword evidence="5" id="KW-0375">Hydrogen ion transport</keyword>
<evidence type="ECO:0000256" key="2">
    <source>
        <dbReference type="ARBA" id="ARBA00005699"/>
    </source>
</evidence>
<keyword evidence="8" id="KW-0472">Membrane</keyword>
<proteinExistence type="inferred from homology"/>
<organism evidence="10 11">
    <name type="scientific">Monascus purpureus</name>
    <name type="common">Red mold</name>
    <name type="synonym">Monascus anka</name>
    <dbReference type="NCBI Taxonomy" id="5098"/>
    <lineage>
        <taxon>Eukaryota</taxon>
        <taxon>Fungi</taxon>
        <taxon>Dikarya</taxon>
        <taxon>Ascomycota</taxon>
        <taxon>Pezizomycotina</taxon>
        <taxon>Eurotiomycetes</taxon>
        <taxon>Eurotiomycetidae</taxon>
        <taxon>Eurotiales</taxon>
        <taxon>Aspergillaceae</taxon>
        <taxon>Monascus</taxon>
    </lineage>
</organism>
<dbReference type="PANTHER" id="PTHR12386">
    <property type="entry name" value="ATP SYNTHASE SUBUNIT"/>
    <property type="match status" value="1"/>
</dbReference>
<evidence type="ECO:0000256" key="1">
    <source>
        <dbReference type="ARBA" id="ARBA00004325"/>
    </source>
</evidence>
<dbReference type="Pfam" id="PF04718">
    <property type="entry name" value="ATP-synt_G"/>
    <property type="match status" value="1"/>
</dbReference>